<sequence>MINLFVESYCQNCPYFEPVAEKLVDCFDSRAVETRVHCVDMNKCDIIHNQIMAEEAIKKVRDLAEK</sequence>
<organism evidence="1">
    <name type="scientific">Siphoviridae sp. ctmYS12</name>
    <dbReference type="NCBI Taxonomy" id="2825652"/>
    <lineage>
        <taxon>Viruses</taxon>
        <taxon>Duplodnaviria</taxon>
        <taxon>Heunggongvirae</taxon>
        <taxon>Uroviricota</taxon>
        <taxon>Caudoviricetes</taxon>
    </lineage>
</organism>
<accession>A0A8S5P7I5</accession>
<reference evidence="1" key="1">
    <citation type="journal article" date="2021" name="Proc. Natl. Acad. Sci. U.S.A.">
        <title>A Catalog of Tens of Thousands of Viruses from Human Metagenomes Reveals Hidden Associations with Chronic Diseases.</title>
        <authorList>
            <person name="Tisza M.J."/>
            <person name="Buck C.B."/>
        </authorList>
    </citation>
    <scope>NUCLEOTIDE SEQUENCE</scope>
    <source>
        <strain evidence="1">CtmYS12</strain>
    </source>
</reference>
<dbReference type="EMBL" id="BK015347">
    <property type="protein sequence ID" value="DAE02549.1"/>
    <property type="molecule type" value="Genomic_DNA"/>
</dbReference>
<evidence type="ECO:0000313" key="1">
    <source>
        <dbReference type="EMBL" id="DAE02549.1"/>
    </source>
</evidence>
<proteinExistence type="predicted"/>
<name>A0A8S5P7I5_9CAUD</name>
<protein>
    <submittedName>
        <fullName evidence="1">Uncharacterized protein</fullName>
    </submittedName>
</protein>